<evidence type="ECO:0000256" key="6">
    <source>
        <dbReference type="PIRSR" id="PIRSR000138-1"/>
    </source>
</evidence>
<dbReference type="GO" id="GO:0005886">
    <property type="term" value="C:plasma membrane"/>
    <property type="evidence" value="ECO:0007669"/>
    <property type="project" value="TreeGrafter"/>
</dbReference>
<dbReference type="Pfam" id="PF01070">
    <property type="entry name" value="FMN_dh"/>
    <property type="match status" value="1"/>
</dbReference>
<dbReference type="GO" id="GO:0009060">
    <property type="term" value="P:aerobic respiration"/>
    <property type="evidence" value="ECO:0007669"/>
    <property type="project" value="TreeGrafter"/>
</dbReference>
<dbReference type="InterPro" id="IPR037396">
    <property type="entry name" value="FMN_HAD"/>
</dbReference>
<evidence type="ECO:0000313" key="10">
    <source>
        <dbReference type="Proteomes" id="UP000027100"/>
    </source>
</evidence>
<feature type="binding site" evidence="7">
    <location>
        <position position="162"/>
    </location>
    <ligand>
        <name>FMN</name>
        <dbReference type="ChEBI" id="CHEBI:58210"/>
    </ligand>
</feature>
<dbReference type="AlphaFoldDB" id="A0A062VAU3"/>
<feature type="domain" description="FMN hydroxy acid dehydrogenase" evidence="8">
    <location>
        <begin position="33"/>
        <end position="418"/>
    </location>
</feature>
<reference evidence="9 10" key="1">
    <citation type="journal article" date="2014" name="Antonie Van Leeuwenhoek">
        <title>Hyphomonas beringensis sp. nov. and Hyphomonas chukchiensis sp. nov., isolated from surface seawater of the Bering Sea and Chukchi Sea.</title>
        <authorList>
            <person name="Li C."/>
            <person name="Lai Q."/>
            <person name="Li G."/>
            <person name="Dong C."/>
            <person name="Wang J."/>
            <person name="Liao Y."/>
            <person name="Shao Z."/>
        </authorList>
    </citation>
    <scope>NUCLEOTIDE SEQUENCE [LARGE SCALE GENOMIC DNA]</scope>
    <source>
        <strain evidence="9 10">PS728</strain>
    </source>
</reference>
<evidence type="ECO:0000259" key="8">
    <source>
        <dbReference type="PROSITE" id="PS51349"/>
    </source>
</evidence>
<protein>
    <submittedName>
        <fullName evidence="9">L-lactate dehydrogenase</fullName>
        <ecNumber evidence="9">1.1.2.3</ecNumber>
    </submittedName>
</protein>
<feature type="binding site" evidence="7">
    <location>
        <position position="290"/>
    </location>
    <ligand>
        <name>FMN</name>
        <dbReference type="ChEBI" id="CHEBI:58210"/>
    </ligand>
</feature>
<evidence type="ECO:0000256" key="7">
    <source>
        <dbReference type="PIRSR" id="PIRSR000138-2"/>
    </source>
</evidence>
<dbReference type="InterPro" id="IPR012133">
    <property type="entry name" value="Alpha-hydoxy_acid_DH_FMN"/>
</dbReference>
<comment type="cofactor">
    <cofactor evidence="1">
        <name>FMN</name>
        <dbReference type="ChEBI" id="CHEBI:58210"/>
    </cofactor>
</comment>
<dbReference type="Gene3D" id="3.20.20.70">
    <property type="entry name" value="Aldolase class I"/>
    <property type="match status" value="1"/>
</dbReference>
<accession>A0A062VAU3</accession>
<gene>
    <name evidence="9" type="primary">lldD</name>
    <name evidence="9" type="ORF">HPO_15838</name>
</gene>
<dbReference type="CDD" id="cd02809">
    <property type="entry name" value="alpha_hydroxyacid_oxid_FMN"/>
    <property type="match status" value="1"/>
</dbReference>
<dbReference type="PANTHER" id="PTHR10578">
    <property type="entry name" value="S -2-HYDROXY-ACID OXIDASE-RELATED"/>
    <property type="match status" value="1"/>
</dbReference>
<dbReference type="InterPro" id="IPR008259">
    <property type="entry name" value="FMN_hydac_DH_AS"/>
</dbReference>
<name>A0A062VAU3_9PROT</name>
<evidence type="ECO:0000256" key="1">
    <source>
        <dbReference type="ARBA" id="ARBA00001917"/>
    </source>
</evidence>
<evidence type="ECO:0000256" key="3">
    <source>
        <dbReference type="ARBA" id="ARBA00022643"/>
    </source>
</evidence>
<sequence length="418" mass="44186">MLGCGGVSKSEQFPINLALPGAAGILYKRPMPTLSLAPACAADYRLRAEKRLPRFLFDYLDGGAYAELTLRRNVADFEALELRQRILRDVSALTTEKRFLGATLTMPLALSPVGLSGMMARRGEASAAKVAGEFGLPYCLSTLSICSVEEVAAATKGPLWFQLYMIRDRGSVADLIARARSAGAAALVLTVDLPVVGTRYRDVRNTMSGGGGAWARVRRGLLSYMMHPSWSLDVGVRGGPHILANVAPYVKNASTPADFSAWANSSLDPSVSWKDIEWIKSQWGGPLIIKGILDREDALEAVNCGADGIVVSNHGGRQLDGVASSIRALPPIAEAVSGKTLILMDGGIRSGQDMLKALASGADLTMMGRPWVYALAGGGEKGLTHLLAAMKGELTVSMALTGITKVTEASPGLLSGND</sequence>
<dbReference type="EMBL" id="ARYM01000022">
    <property type="protein sequence ID" value="KCZ97303.1"/>
    <property type="molecule type" value="Genomic_DNA"/>
</dbReference>
<dbReference type="GO" id="GO:0010181">
    <property type="term" value="F:FMN binding"/>
    <property type="evidence" value="ECO:0007669"/>
    <property type="project" value="InterPro"/>
</dbReference>
<feature type="binding site" evidence="7">
    <location>
        <position position="59"/>
    </location>
    <ligand>
        <name>glyoxylate</name>
        <dbReference type="ChEBI" id="CHEBI:36655"/>
    </ligand>
</feature>
<dbReference type="GO" id="GO:0004460">
    <property type="term" value="F:L-lactate dehydrogenase (cytochrome) activity"/>
    <property type="evidence" value="ECO:0007669"/>
    <property type="project" value="UniProtKB-EC"/>
</dbReference>
<keyword evidence="3 7" id="KW-0288">FMN</keyword>
<evidence type="ECO:0000313" key="9">
    <source>
        <dbReference type="EMBL" id="KCZ97303.1"/>
    </source>
</evidence>
<feature type="binding site" evidence="7">
    <location>
        <position position="312"/>
    </location>
    <ligand>
        <name>FMN</name>
        <dbReference type="ChEBI" id="CHEBI:58210"/>
    </ligand>
</feature>
<evidence type="ECO:0000256" key="2">
    <source>
        <dbReference type="ARBA" id="ARBA00022630"/>
    </source>
</evidence>
<dbReference type="PROSITE" id="PS51349">
    <property type="entry name" value="FMN_HYDROXY_ACID_DH_2"/>
    <property type="match status" value="1"/>
</dbReference>
<feature type="binding site" evidence="7">
    <location>
        <position position="190"/>
    </location>
    <ligand>
        <name>FMN</name>
        <dbReference type="ChEBI" id="CHEBI:58210"/>
    </ligand>
</feature>
<keyword evidence="2 7" id="KW-0285">Flavoprotein</keyword>
<dbReference type="Proteomes" id="UP000027100">
    <property type="component" value="Unassembled WGS sequence"/>
</dbReference>
<keyword evidence="4 9" id="KW-0560">Oxidoreductase</keyword>
<feature type="binding site" evidence="7">
    <location>
        <begin position="112"/>
        <end position="114"/>
    </location>
    <ligand>
        <name>FMN</name>
        <dbReference type="ChEBI" id="CHEBI:58210"/>
    </ligand>
</feature>
<feature type="binding site" evidence="7">
    <location>
        <position position="314"/>
    </location>
    <ligand>
        <name>glyoxylate</name>
        <dbReference type="ChEBI" id="CHEBI:36655"/>
    </ligand>
</feature>
<evidence type="ECO:0000256" key="4">
    <source>
        <dbReference type="ARBA" id="ARBA00023002"/>
    </source>
</evidence>
<dbReference type="InterPro" id="IPR000262">
    <property type="entry name" value="FMN-dep_DH"/>
</dbReference>
<feature type="binding site" evidence="7">
    <location>
        <begin position="345"/>
        <end position="349"/>
    </location>
    <ligand>
        <name>FMN</name>
        <dbReference type="ChEBI" id="CHEBI:58210"/>
    </ligand>
</feature>
<dbReference type="EC" id="1.1.2.3" evidence="9"/>
<feature type="binding site" evidence="7">
    <location>
        <begin position="368"/>
        <end position="369"/>
    </location>
    <ligand>
        <name>FMN</name>
        <dbReference type="ChEBI" id="CHEBI:58210"/>
    </ligand>
</feature>
<dbReference type="FunFam" id="3.20.20.70:FF:000029">
    <property type="entry name" value="L-lactate dehydrogenase"/>
    <property type="match status" value="1"/>
</dbReference>
<evidence type="ECO:0000256" key="5">
    <source>
        <dbReference type="ARBA" id="ARBA00024042"/>
    </source>
</evidence>
<proteinExistence type="inferred from homology"/>
<keyword evidence="10" id="KW-1185">Reference proteome</keyword>
<organism evidence="9 10">
    <name type="scientific">Hyphomonas polymorpha PS728</name>
    <dbReference type="NCBI Taxonomy" id="1280954"/>
    <lineage>
        <taxon>Bacteria</taxon>
        <taxon>Pseudomonadati</taxon>
        <taxon>Pseudomonadota</taxon>
        <taxon>Alphaproteobacteria</taxon>
        <taxon>Hyphomonadales</taxon>
        <taxon>Hyphomonadaceae</taxon>
        <taxon>Hyphomonas</taxon>
    </lineage>
</organism>
<feature type="binding site" evidence="7">
    <location>
        <position position="164"/>
    </location>
    <ligand>
        <name>glyoxylate</name>
        <dbReference type="ChEBI" id="CHEBI:36655"/>
    </ligand>
</feature>
<dbReference type="PATRIC" id="fig|1280954.3.peg.3200"/>
<comment type="caution">
    <text evidence="9">The sequence shown here is derived from an EMBL/GenBank/DDBJ whole genome shotgun (WGS) entry which is preliminary data.</text>
</comment>
<comment type="similarity">
    <text evidence="5">Belongs to the FMN-dependent alpha-hydroxy acid dehydrogenase family.</text>
</comment>
<dbReference type="GO" id="GO:0004459">
    <property type="term" value="F:L-lactate dehydrogenase (NAD+) activity"/>
    <property type="evidence" value="ECO:0007669"/>
    <property type="project" value="TreeGrafter"/>
</dbReference>
<dbReference type="PIRSF" id="PIRSF000138">
    <property type="entry name" value="Al-hdrx_acd_dh"/>
    <property type="match status" value="1"/>
</dbReference>
<dbReference type="InterPro" id="IPR013785">
    <property type="entry name" value="Aldolase_TIM"/>
</dbReference>
<dbReference type="STRING" id="1280954.HPO_15838"/>
<dbReference type="PROSITE" id="PS00557">
    <property type="entry name" value="FMN_HYDROXY_ACID_DH_1"/>
    <property type="match status" value="1"/>
</dbReference>
<dbReference type="PANTHER" id="PTHR10578:SF85">
    <property type="entry name" value="L-LACTATE DEHYDROGENASE"/>
    <property type="match status" value="1"/>
</dbReference>
<feature type="binding site" evidence="7">
    <location>
        <position position="317"/>
    </location>
    <ligand>
        <name>glyoxylate</name>
        <dbReference type="ChEBI" id="CHEBI:36655"/>
    </ligand>
</feature>
<feature type="binding site" evidence="7">
    <location>
        <position position="199"/>
    </location>
    <ligand>
        <name>glyoxylate</name>
        <dbReference type="ChEBI" id="CHEBI:36655"/>
    </ligand>
</feature>
<dbReference type="eggNOG" id="COG1304">
    <property type="taxonomic scope" value="Bacteria"/>
</dbReference>
<dbReference type="NCBIfam" id="NF008398">
    <property type="entry name" value="PRK11197.1"/>
    <property type="match status" value="1"/>
</dbReference>
<dbReference type="SUPFAM" id="SSF51395">
    <property type="entry name" value="FMN-linked oxidoreductases"/>
    <property type="match status" value="1"/>
</dbReference>
<feature type="binding site" evidence="7">
    <location>
        <position position="141"/>
    </location>
    <ligand>
        <name>FMN</name>
        <dbReference type="ChEBI" id="CHEBI:58210"/>
    </ligand>
</feature>
<feature type="active site" description="Proton acceptor" evidence="6">
    <location>
        <position position="314"/>
    </location>
</feature>